<dbReference type="InterPro" id="IPR002410">
    <property type="entry name" value="Peptidase_S33"/>
</dbReference>
<dbReference type="Gene3D" id="3.40.50.1820">
    <property type="entry name" value="alpha/beta hydrolase"/>
    <property type="match status" value="1"/>
</dbReference>
<dbReference type="OrthoDB" id="9796770at2"/>
<dbReference type="PANTHER" id="PTHR43248">
    <property type="entry name" value="2-SUCCINYL-6-HYDROXY-2,4-CYCLOHEXADIENE-1-CARBOXYLATE SYNTHASE"/>
    <property type="match status" value="1"/>
</dbReference>
<dbReference type="Proteomes" id="UP000288178">
    <property type="component" value="Unassembled WGS sequence"/>
</dbReference>
<dbReference type="EMBL" id="SACT01000003">
    <property type="protein sequence ID" value="RVT51289.1"/>
    <property type="molecule type" value="Genomic_DNA"/>
</dbReference>
<dbReference type="Pfam" id="PF12697">
    <property type="entry name" value="Abhydrolase_6"/>
    <property type="match status" value="1"/>
</dbReference>
<dbReference type="AlphaFoldDB" id="A0A3S2TLX1"/>
<evidence type="ECO:0000259" key="3">
    <source>
        <dbReference type="Pfam" id="PF12697"/>
    </source>
</evidence>
<evidence type="ECO:0000313" key="5">
    <source>
        <dbReference type="Proteomes" id="UP000288178"/>
    </source>
</evidence>
<name>A0A3S2TLX1_9BURK</name>
<reference evidence="4 5" key="1">
    <citation type="submission" date="2019-01" db="EMBL/GenBank/DDBJ databases">
        <authorList>
            <person name="Chen W.-M."/>
        </authorList>
    </citation>
    <scope>NUCLEOTIDE SEQUENCE [LARGE SCALE GENOMIC DNA]</scope>
    <source>
        <strain evidence="4 5">ICH-3</strain>
    </source>
</reference>
<dbReference type="InterPro" id="IPR029058">
    <property type="entry name" value="AB_hydrolase_fold"/>
</dbReference>
<dbReference type="GO" id="GO:0008233">
    <property type="term" value="F:peptidase activity"/>
    <property type="evidence" value="ECO:0007669"/>
    <property type="project" value="InterPro"/>
</dbReference>
<evidence type="ECO:0000256" key="1">
    <source>
        <dbReference type="ARBA" id="ARBA00010088"/>
    </source>
</evidence>
<evidence type="ECO:0000256" key="2">
    <source>
        <dbReference type="ARBA" id="ARBA00022801"/>
    </source>
</evidence>
<keyword evidence="5" id="KW-1185">Reference proteome</keyword>
<dbReference type="GO" id="GO:0006508">
    <property type="term" value="P:proteolysis"/>
    <property type="evidence" value="ECO:0007669"/>
    <property type="project" value="InterPro"/>
</dbReference>
<accession>A0A3S2TLX1</accession>
<keyword evidence="2 4" id="KW-0378">Hydrolase</keyword>
<dbReference type="PANTHER" id="PTHR43248:SF32">
    <property type="entry name" value="PROLINE IMINOPEPTIDASE"/>
    <property type="match status" value="1"/>
</dbReference>
<dbReference type="SUPFAM" id="SSF53474">
    <property type="entry name" value="alpha/beta-Hydrolases"/>
    <property type="match status" value="1"/>
</dbReference>
<comment type="similarity">
    <text evidence="1">Belongs to the peptidase S33 family.</text>
</comment>
<dbReference type="RefSeq" id="WP_128198291.1">
    <property type="nucleotide sequence ID" value="NZ_SACT01000003.1"/>
</dbReference>
<evidence type="ECO:0000313" key="4">
    <source>
        <dbReference type="EMBL" id="RVT51289.1"/>
    </source>
</evidence>
<protein>
    <submittedName>
        <fullName evidence="4">Alpha/beta hydrolase</fullName>
    </submittedName>
</protein>
<feature type="domain" description="AB hydrolase-1" evidence="3">
    <location>
        <begin position="54"/>
        <end position="325"/>
    </location>
</feature>
<dbReference type="InterPro" id="IPR051601">
    <property type="entry name" value="Serine_prot/Carboxylest_S33"/>
</dbReference>
<proteinExistence type="inferred from homology"/>
<dbReference type="PRINTS" id="PR00793">
    <property type="entry name" value="PROAMNOPTASE"/>
</dbReference>
<sequence length="340" mass="38445">MIRFWRLAYSRTPPILDATGSVKAGSVAELIQVPIGGIHQTLLIRGHDCRRPVLLFLHGGPGGSAMPLYHLFANRLEEHFVVVLWDQRGAGKSYSPDIPAQSMTTAQLVQDCQDVARYLIDRFGCDRVLLVGHSWGTELGVLTLQQAPQLFSGYVGVSQVVSKQRAEAISMNFALEAARRAGDRKAEERLAHMEPPGYGGSVEDLLEQRRQVSRFGGTFFDPADDKRLFRKVFESHEYSLGDLRRLKEGSNWSLRTMWQDRLDLDMTRDVPELTVPVLFLQGRADRVTPGELVQEYLDALHAPRKRMVWFERSGHCPLFEEPDRFQQVLIDAYANESSAH</sequence>
<dbReference type="InterPro" id="IPR000073">
    <property type="entry name" value="AB_hydrolase_1"/>
</dbReference>
<comment type="caution">
    <text evidence="4">The sequence shown here is derived from an EMBL/GenBank/DDBJ whole genome shotgun (WGS) entry which is preliminary data.</text>
</comment>
<organism evidence="4 5">
    <name type="scientific">Rubrivivax albus</name>
    <dbReference type="NCBI Taxonomy" id="2499835"/>
    <lineage>
        <taxon>Bacteria</taxon>
        <taxon>Pseudomonadati</taxon>
        <taxon>Pseudomonadota</taxon>
        <taxon>Betaproteobacteria</taxon>
        <taxon>Burkholderiales</taxon>
        <taxon>Sphaerotilaceae</taxon>
        <taxon>Rubrivivax</taxon>
    </lineage>
</organism>
<gene>
    <name evidence="4" type="ORF">ENE75_10610</name>
</gene>